<dbReference type="STRING" id="1079994.SAMN04488565_2919"/>
<evidence type="ECO:0000313" key="2">
    <source>
        <dbReference type="EMBL" id="SDQ53108.1"/>
    </source>
</evidence>
<protein>
    <submittedName>
        <fullName evidence="2">Uncharacterized protein</fullName>
    </submittedName>
</protein>
<proteinExistence type="predicted"/>
<dbReference type="Proteomes" id="UP000182690">
    <property type="component" value="Unassembled WGS sequence"/>
</dbReference>
<evidence type="ECO:0000256" key="1">
    <source>
        <dbReference type="SAM" id="MobiDB-lite"/>
    </source>
</evidence>
<sequence>MKVKISEAALNKLVSKQTKQAEDGINRRAAGKSPSQLERIAKEELRKAGLEPNFAGVKKIAKEIADKQ</sequence>
<accession>A0A1H1BMD0</accession>
<name>A0A1H1BMD0_9MICO</name>
<reference evidence="2 3" key="1">
    <citation type="submission" date="2016-10" db="EMBL/GenBank/DDBJ databases">
        <authorList>
            <person name="de Groot N.N."/>
        </authorList>
    </citation>
    <scope>NUCLEOTIDE SEQUENCE [LARGE SCALE GENOMIC DNA]</scope>
    <source>
        <strain evidence="2 3">DSM 22788</strain>
    </source>
</reference>
<dbReference type="AlphaFoldDB" id="A0A1H1BMD0"/>
<dbReference type="EMBL" id="FNKB01000002">
    <property type="protein sequence ID" value="SDQ53108.1"/>
    <property type="molecule type" value="Genomic_DNA"/>
</dbReference>
<organism evidence="2 3">
    <name type="scientific">Leucobacter chromiiresistens</name>
    <dbReference type="NCBI Taxonomy" id="1079994"/>
    <lineage>
        <taxon>Bacteria</taxon>
        <taxon>Bacillati</taxon>
        <taxon>Actinomycetota</taxon>
        <taxon>Actinomycetes</taxon>
        <taxon>Micrococcales</taxon>
        <taxon>Microbacteriaceae</taxon>
        <taxon>Leucobacter</taxon>
    </lineage>
</organism>
<feature type="region of interest" description="Disordered" evidence="1">
    <location>
        <begin position="16"/>
        <end position="38"/>
    </location>
</feature>
<gene>
    <name evidence="2" type="ORF">SAMN04488565_2919</name>
</gene>
<evidence type="ECO:0000313" key="3">
    <source>
        <dbReference type="Proteomes" id="UP000182690"/>
    </source>
</evidence>